<dbReference type="InterPro" id="IPR036661">
    <property type="entry name" value="Luciferase-like_sf"/>
</dbReference>
<evidence type="ECO:0000256" key="2">
    <source>
        <dbReference type="ARBA" id="ARBA00022643"/>
    </source>
</evidence>
<evidence type="ECO:0000313" key="8">
    <source>
        <dbReference type="EMBL" id="MBB3810506.1"/>
    </source>
</evidence>
<evidence type="ECO:0000256" key="1">
    <source>
        <dbReference type="ARBA" id="ARBA00022630"/>
    </source>
</evidence>
<evidence type="ECO:0000256" key="5">
    <source>
        <dbReference type="ARBA" id="ARBA00033748"/>
    </source>
</evidence>
<keyword evidence="3" id="KW-0560">Oxidoreductase</keyword>
<keyword evidence="9" id="KW-1185">Reference proteome</keyword>
<comment type="caution">
    <text evidence="8">The sequence shown here is derived from an EMBL/GenBank/DDBJ whole genome shotgun (WGS) entry which is preliminary data.</text>
</comment>
<reference evidence="8 9" key="1">
    <citation type="submission" date="2020-08" db="EMBL/GenBank/DDBJ databases">
        <title>Genomic Encyclopedia of Type Strains, Phase IV (KMG-IV): sequencing the most valuable type-strain genomes for metagenomic binning, comparative biology and taxonomic classification.</title>
        <authorList>
            <person name="Goeker M."/>
        </authorList>
    </citation>
    <scope>NUCLEOTIDE SEQUENCE [LARGE SCALE GENOMIC DNA]</scope>
    <source>
        <strain evidence="8 9">DSM 28760</strain>
    </source>
</reference>
<evidence type="ECO:0000313" key="9">
    <source>
        <dbReference type="Proteomes" id="UP000537592"/>
    </source>
</evidence>
<dbReference type="RefSeq" id="WP_183753524.1">
    <property type="nucleotide sequence ID" value="NZ_JACICC010000006.1"/>
</dbReference>
<dbReference type="EMBL" id="JACICC010000006">
    <property type="protein sequence ID" value="MBB3810506.1"/>
    <property type="molecule type" value="Genomic_DNA"/>
</dbReference>
<dbReference type="PANTHER" id="PTHR30011">
    <property type="entry name" value="ALKANESULFONATE MONOOXYGENASE-RELATED"/>
    <property type="match status" value="1"/>
</dbReference>
<dbReference type="Proteomes" id="UP000537592">
    <property type="component" value="Unassembled WGS sequence"/>
</dbReference>
<dbReference type="PIRSF" id="PIRSF000337">
    <property type="entry name" value="NTA_MOA"/>
    <property type="match status" value="1"/>
</dbReference>
<feature type="domain" description="Luciferase-like" evidence="7">
    <location>
        <begin position="34"/>
        <end position="384"/>
    </location>
</feature>
<dbReference type="InterPro" id="IPR051260">
    <property type="entry name" value="Diverse_substr_monoxygenases"/>
</dbReference>
<feature type="binding site" evidence="6">
    <location>
        <position position="95"/>
    </location>
    <ligand>
        <name>FMN</name>
        <dbReference type="ChEBI" id="CHEBI:58210"/>
    </ligand>
</feature>
<dbReference type="InterPro" id="IPR011251">
    <property type="entry name" value="Luciferase-like_dom"/>
</dbReference>
<feature type="binding site" evidence="6">
    <location>
        <position position="149"/>
    </location>
    <ligand>
        <name>FMN</name>
        <dbReference type="ChEBI" id="CHEBI:58210"/>
    </ligand>
</feature>
<sequence length="444" mass="48201">MPQHRQLHLNLNIYGTGAHAAAWLWPGNDPQAVITTDYFVKLAQLAERGTFDAVFFADRPAFPENGAFRPFPSIEPTVLLAAIAAHTRHIGLLATASSSYNEPYNIARRYASLDLISGGRAGVNIVTSADSEAARNFGLGAPPAHADRYRRADEFAEVLKALWDSWSPGGIVADRSTGRYYDTDRIRPIDHHGEFFSVRGPLNVPPGPQGRPMIVQAGGSPAGRDLAAKHADAVFALATSIEEAREYALDLRERAVKHGRAAEDILIFPGLATIIGDTEAAARRRQEELADLVPIAQGVNYLSDLLQVDVGRFDLDKPLPETVSAPENGMTTFALNVIRKARENGLTIRQLIRAQNGGGSNHKTIVGTPEQIAAHITEWFGTGAVDGFNLMPDVLPSGLETFVEQVVPLLRRTGIFREHYEGGTLRENLGLSKPNSPQSDLKAS</sequence>
<organism evidence="8 9">
    <name type="scientific">Pseudochelatococcus contaminans</name>
    <dbReference type="NCBI Taxonomy" id="1538103"/>
    <lineage>
        <taxon>Bacteria</taxon>
        <taxon>Pseudomonadati</taxon>
        <taxon>Pseudomonadota</taxon>
        <taxon>Alphaproteobacteria</taxon>
        <taxon>Hyphomicrobiales</taxon>
        <taxon>Chelatococcaceae</taxon>
        <taxon>Pseudochelatococcus</taxon>
    </lineage>
</organism>
<dbReference type="SUPFAM" id="SSF51679">
    <property type="entry name" value="Bacterial luciferase-like"/>
    <property type="match status" value="1"/>
</dbReference>
<feature type="binding site" evidence="6">
    <location>
        <position position="220"/>
    </location>
    <ligand>
        <name>FMN</name>
        <dbReference type="ChEBI" id="CHEBI:58210"/>
    </ligand>
</feature>
<comment type="similarity">
    <text evidence="5">Belongs to the NtaA/SnaA/DszA monooxygenase family.</text>
</comment>
<proteinExistence type="inferred from homology"/>
<feature type="binding site" evidence="6">
    <location>
        <position position="145"/>
    </location>
    <ligand>
        <name>FMN</name>
        <dbReference type="ChEBI" id="CHEBI:58210"/>
    </ligand>
</feature>
<evidence type="ECO:0000256" key="3">
    <source>
        <dbReference type="ARBA" id="ARBA00023002"/>
    </source>
</evidence>
<feature type="binding site" evidence="6">
    <location>
        <position position="58"/>
    </location>
    <ligand>
        <name>FMN</name>
        <dbReference type="ChEBI" id="CHEBI:58210"/>
    </ligand>
</feature>
<name>A0A7W5Z5D3_9HYPH</name>
<dbReference type="GO" id="GO:0016705">
    <property type="term" value="F:oxidoreductase activity, acting on paired donors, with incorporation or reduction of molecular oxygen"/>
    <property type="evidence" value="ECO:0007669"/>
    <property type="project" value="InterPro"/>
</dbReference>
<keyword evidence="4 8" id="KW-0503">Monooxygenase</keyword>
<dbReference type="CDD" id="cd01095">
    <property type="entry name" value="Nitrilotriacetate_monoxgenase"/>
    <property type="match status" value="1"/>
</dbReference>
<dbReference type="GO" id="GO:0004497">
    <property type="term" value="F:monooxygenase activity"/>
    <property type="evidence" value="ECO:0007669"/>
    <property type="project" value="UniProtKB-KW"/>
</dbReference>
<keyword evidence="1 6" id="KW-0285">Flavoprotein</keyword>
<evidence type="ECO:0000256" key="6">
    <source>
        <dbReference type="PIRSR" id="PIRSR000337-1"/>
    </source>
</evidence>
<dbReference type="AlphaFoldDB" id="A0A7W5Z5D3"/>
<dbReference type="InterPro" id="IPR016215">
    <property type="entry name" value="NTA_MOA"/>
</dbReference>
<dbReference type="NCBIfam" id="TIGR03860">
    <property type="entry name" value="FMN_nitrolo"/>
    <property type="match status" value="1"/>
</dbReference>
<accession>A0A7W5Z5D3</accession>
<dbReference type="Pfam" id="PF00296">
    <property type="entry name" value="Bac_luciferase"/>
    <property type="match status" value="1"/>
</dbReference>
<evidence type="ECO:0000256" key="4">
    <source>
        <dbReference type="ARBA" id="ARBA00023033"/>
    </source>
</evidence>
<dbReference type="PANTHER" id="PTHR30011:SF16">
    <property type="entry name" value="C2H2 FINGER DOMAIN TRANSCRIPTION FACTOR (EUROFUNG)-RELATED"/>
    <property type="match status" value="1"/>
</dbReference>
<dbReference type="Gene3D" id="3.20.20.30">
    <property type="entry name" value="Luciferase-like domain"/>
    <property type="match status" value="1"/>
</dbReference>
<protein>
    <submittedName>
        <fullName evidence="8">FMN-dependent oxidoreductase (Nitrilotriacetate monooxygenase family)</fullName>
    </submittedName>
</protein>
<keyword evidence="2 6" id="KW-0288">FMN</keyword>
<gene>
    <name evidence="8" type="ORF">FHS81_002607</name>
</gene>
<evidence type="ECO:0000259" key="7">
    <source>
        <dbReference type="Pfam" id="PF00296"/>
    </source>
</evidence>